<feature type="transmembrane region" description="Helical" evidence="1">
    <location>
        <begin position="116"/>
        <end position="138"/>
    </location>
</feature>
<reference evidence="3 4" key="1">
    <citation type="submission" date="2019-03" db="EMBL/GenBank/DDBJ databases">
        <title>Bacillus niacini sp. nov. a Nicotinate-Metabolizing Mesophile Isolated from Soil.</title>
        <authorList>
            <person name="Zhang G."/>
        </authorList>
    </citation>
    <scope>NUCLEOTIDE SEQUENCE [LARGE SCALE GENOMIC DNA]</scope>
    <source>
        <strain evidence="3 4">WN066</strain>
    </source>
</reference>
<feature type="transmembrane region" description="Helical" evidence="1">
    <location>
        <begin position="174"/>
        <end position="192"/>
    </location>
</feature>
<evidence type="ECO:0000313" key="4">
    <source>
        <dbReference type="Proteomes" id="UP000295132"/>
    </source>
</evidence>
<evidence type="ECO:0000313" key="5">
    <source>
        <dbReference type="Proteomes" id="UP001178888"/>
    </source>
</evidence>
<evidence type="ECO:0000313" key="3">
    <source>
        <dbReference type="EMBL" id="TDK63238.1"/>
    </source>
</evidence>
<comment type="caution">
    <text evidence="3">The sequence shown here is derived from an EMBL/GenBank/DDBJ whole genome shotgun (WGS) entry which is preliminary data.</text>
</comment>
<keyword evidence="5" id="KW-1185">Reference proteome</keyword>
<name>A0A4R5VVJ3_9BACI</name>
<dbReference type="AlphaFoldDB" id="A0A4R5VVJ3"/>
<feature type="transmembrane region" description="Helical" evidence="1">
    <location>
        <begin position="68"/>
        <end position="87"/>
    </location>
</feature>
<dbReference type="EMBL" id="JAVGVR010000001">
    <property type="protein sequence ID" value="MDQ6597326.1"/>
    <property type="molecule type" value="Genomic_DNA"/>
</dbReference>
<protein>
    <submittedName>
        <fullName evidence="3">Uncharacterized protein</fullName>
    </submittedName>
</protein>
<dbReference type="Proteomes" id="UP001178888">
    <property type="component" value="Unassembled WGS sequence"/>
</dbReference>
<evidence type="ECO:0000313" key="2">
    <source>
        <dbReference type="EMBL" id="MDQ6597326.1"/>
    </source>
</evidence>
<feature type="transmembrane region" description="Helical" evidence="1">
    <location>
        <begin position="25"/>
        <end position="48"/>
    </location>
</feature>
<evidence type="ECO:0000256" key="1">
    <source>
        <dbReference type="SAM" id="Phobius"/>
    </source>
</evidence>
<dbReference type="EMBL" id="SMYO01000003">
    <property type="protein sequence ID" value="TDK63238.1"/>
    <property type="molecule type" value="Genomic_DNA"/>
</dbReference>
<keyword evidence="1" id="KW-0472">Membrane</keyword>
<dbReference type="RefSeq" id="WP_133333579.1">
    <property type="nucleotide sequence ID" value="NZ_JAVGVR010000001.1"/>
</dbReference>
<sequence length="193" mass="22418">MLTIKQINKTGLLARYISNPKERRIVLISFILSAIFIIIGVLYVALSYQTLMMEETRQYKESFKQLGSISRIGFFAVIAIYPVFLLLKWKKIKGIRLGDIQLKTVLQFLAKWVRKWHVPVALISTAIVLLHGYLAIIRGFKLDFTYISGIVTTIILFFLMVMGLKRYKRIDKQWHLKLGIGFFILFMIHATFA</sequence>
<gene>
    <name evidence="3" type="ORF">E2K98_07255</name>
    <name evidence="2" type="ORF">RCG21_13320</name>
</gene>
<keyword evidence="1" id="KW-0812">Transmembrane</keyword>
<organism evidence="3 4">
    <name type="scientific">Bacillus salipaludis</name>
    <dbReference type="NCBI Taxonomy" id="2547811"/>
    <lineage>
        <taxon>Bacteria</taxon>
        <taxon>Bacillati</taxon>
        <taxon>Bacillota</taxon>
        <taxon>Bacilli</taxon>
        <taxon>Bacillales</taxon>
        <taxon>Bacillaceae</taxon>
        <taxon>Bacillus</taxon>
    </lineage>
</organism>
<dbReference type="Proteomes" id="UP000295132">
    <property type="component" value="Unassembled WGS sequence"/>
</dbReference>
<feature type="transmembrane region" description="Helical" evidence="1">
    <location>
        <begin position="144"/>
        <end position="162"/>
    </location>
</feature>
<keyword evidence="1" id="KW-1133">Transmembrane helix</keyword>
<accession>A0A4R5VVJ3</accession>
<reference evidence="2" key="2">
    <citation type="submission" date="2023-08" db="EMBL/GenBank/DDBJ databases">
        <title>Nitrogen cycling bacteria in agricultural field soils.</title>
        <authorList>
            <person name="Jang J."/>
        </authorList>
    </citation>
    <scope>NUCLEOTIDE SEQUENCE</scope>
    <source>
        <strain evidence="2">PS3-36</strain>
    </source>
</reference>
<proteinExistence type="predicted"/>